<evidence type="ECO:0000313" key="1">
    <source>
        <dbReference type="EMBL" id="KAH7856392.1"/>
    </source>
</evidence>
<comment type="caution">
    <text evidence="1">The sequence shown here is derived from an EMBL/GenBank/DDBJ whole genome shotgun (WGS) entry which is preliminary data.</text>
</comment>
<dbReference type="Proteomes" id="UP000828048">
    <property type="component" value="Chromosome 3"/>
</dbReference>
<sequence length="195" mass="21527">MDTTLPLRKTLSQRPPPPLPNSPIDPQNQPPNLVLQIEPPLPLPNALLLETPNQQPPELVPPPIEQPLGQLPLPNAQPQQQNNFDFPTLVLAFCLTGALEIAIQYRTDNTLIFHLLCLMVVFAFASIFVAKSIASKHLNAARKLDSVGVFFGVTAFFFAITISFPLCLTIMSWIIYGLSLLAIIICNCPTPLFHE</sequence>
<organism evidence="1 2">
    <name type="scientific">Vaccinium darrowii</name>
    <dbReference type="NCBI Taxonomy" id="229202"/>
    <lineage>
        <taxon>Eukaryota</taxon>
        <taxon>Viridiplantae</taxon>
        <taxon>Streptophyta</taxon>
        <taxon>Embryophyta</taxon>
        <taxon>Tracheophyta</taxon>
        <taxon>Spermatophyta</taxon>
        <taxon>Magnoliopsida</taxon>
        <taxon>eudicotyledons</taxon>
        <taxon>Gunneridae</taxon>
        <taxon>Pentapetalae</taxon>
        <taxon>asterids</taxon>
        <taxon>Ericales</taxon>
        <taxon>Ericaceae</taxon>
        <taxon>Vaccinioideae</taxon>
        <taxon>Vaccinieae</taxon>
        <taxon>Vaccinium</taxon>
    </lineage>
</organism>
<protein>
    <submittedName>
        <fullName evidence="1">Uncharacterized protein</fullName>
    </submittedName>
</protein>
<name>A0ACB7YSD1_9ERIC</name>
<accession>A0ACB7YSD1</accession>
<dbReference type="EMBL" id="CM037153">
    <property type="protein sequence ID" value="KAH7856392.1"/>
    <property type="molecule type" value="Genomic_DNA"/>
</dbReference>
<gene>
    <name evidence="1" type="ORF">Vadar_000842</name>
</gene>
<proteinExistence type="predicted"/>
<reference evidence="1 2" key="1">
    <citation type="journal article" date="2021" name="Hortic Res">
        <title>High-quality reference genome and annotation aids understanding of berry development for evergreen blueberry (Vaccinium darrowii).</title>
        <authorList>
            <person name="Yu J."/>
            <person name="Hulse-Kemp A.M."/>
            <person name="Babiker E."/>
            <person name="Staton M."/>
        </authorList>
    </citation>
    <scope>NUCLEOTIDE SEQUENCE [LARGE SCALE GENOMIC DNA]</scope>
    <source>
        <strain evidence="2">cv. NJ 8807/NJ 8810</strain>
        <tissue evidence="1">Young leaf</tissue>
    </source>
</reference>
<evidence type="ECO:0000313" key="2">
    <source>
        <dbReference type="Proteomes" id="UP000828048"/>
    </source>
</evidence>
<keyword evidence="2" id="KW-1185">Reference proteome</keyword>